<keyword evidence="2" id="KW-1185">Reference proteome</keyword>
<organism evidence="1 2">
    <name type="scientific">Sphingomonas natans</name>
    <dbReference type="NCBI Taxonomy" id="3063330"/>
    <lineage>
        <taxon>Bacteria</taxon>
        <taxon>Pseudomonadati</taxon>
        <taxon>Pseudomonadota</taxon>
        <taxon>Alphaproteobacteria</taxon>
        <taxon>Sphingomonadales</taxon>
        <taxon>Sphingomonadaceae</taxon>
        <taxon>Sphingomonas</taxon>
    </lineage>
</organism>
<comment type="caution">
    <text evidence="1">The sequence shown here is derived from an EMBL/GenBank/DDBJ whole genome shotgun (WGS) entry which is preliminary data.</text>
</comment>
<name>A0ABT8YG97_9SPHN</name>
<reference evidence="1" key="1">
    <citation type="submission" date="2023-07" db="EMBL/GenBank/DDBJ databases">
        <authorList>
            <person name="Kim M."/>
        </authorList>
    </citation>
    <scope>NUCLEOTIDE SEQUENCE</scope>
    <source>
        <strain evidence="1">BIUV-7</strain>
    </source>
</reference>
<evidence type="ECO:0000313" key="2">
    <source>
        <dbReference type="Proteomes" id="UP001169764"/>
    </source>
</evidence>
<proteinExistence type="predicted"/>
<evidence type="ECO:0000313" key="1">
    <source>
        <dbReference type="EMBL" id="MDO6416880.1"/>
    </source>
</evidence>
<dbReference type="EMBL" id="JAUOTP010000013">
    <property type="protein sequence ID" value="MDO6416880.1"/>
    <property type="molecule type" value="Genomic_DNA"/>
</dbReference>
<accession>A0ABT8YG97</accession>
<gene>
    <name evidence="1" type="ORF">Q4F19_21025</name>
</gene>
<sequence>MIMSSDEIDRCLLLLLEAEATLQRNGENILAAHLSLITSRLRRRHVELAPLTH</sequence>
<dbReference type="Proteomes" id="UP001169764">
    <property type="component" value="Unassembled WGS sequence"/>
</dbReference>
<protein>
    <submittedName>
        <fullName evidence="1">Uncharacterized protein</fullName>
    </submittedName>
</protein>
<dbReference type="RefSeq" id="WP_303546802.1">
    <property type="nucleotide sequence ID" value="NZ_JAUOTP010000013.1"/>
</dbReference>